<organism evidence="1 2">
    <name type="scientific">Candidatus Korobacter versatilis</name>
    <dbReference type="NCBI Taxonomy" id="658062"/>
    <lineage>
        <taxon>Bacteria</taxon>
        <taxon>Pseudomonadati</taxon>
        <taxon>Acidobacteriota</taxon>
        <taxon>Terriglobia</taxon>
        <taxon>Terriglobales</taxon>
        <taxon>Candidatus Korobacteraceae</taxon>
        <taxon>Candidatus Korobacter</taxon>
    </lineage>
</organism>
<evidence type="ECO:0008006" key="3">
    <source>
        <dbReference type="Google" id="ProtNLM"/>
    </source>
</evidence>
<evidence type="ECO:0000313" key="2">
    <source>
        <dbReference type="Proteomes" id="UP000779809"/>
    </source>
</evidence>
<dbReference type="Proteomes" id="UP000779809">
    <property type="component" value="Unassembled WGS sequence"/>
</dbReference>
<reference evidence="1" key="1">
    <citation type="submission" date="2020-07" db="EMBL/GenBank/DDBJ databases">
        <title>Huge and variable diversity of episymbiotic CPR bacteria and DPANN archaea in groundwater ecosystems.</title>
        <authorList>
            <person name="He C.Y."/>
            <person name="Keren R."/>
            <person name="Whittaker M."/>
            <person name="Farag I.F."/>
            <person name="Doudna J."/>
            <person name="Cate J.H.D."/>
            <person name="Banfield J.F."/>
        </authorList>
    </citation>
    <scope>NUCLEOTIDE SEQUENCE</scope>
    <source>
        <strain evidence="1">NC_groundwater_580_Pr5_B-0.1um_64_19</strain>
    </source>
</reference>
<dbReference type="EMBL" id="JACPNR010000011">
    <property type="protein sequence ID" value="MBI2678868.1"/>
    <property type="molecule type" value="Genomic_DNA"/>
</dbReference>
<dbReference type="Gene3D" id="3.40.50.2300">
    <property type="match status" value="1"/>
</dbReference>
<proteinExistence type="predicted"/>
<dbReference type="InterPro" id="IPR011006">
    <property type="entry name" value="CheY-like_superfamily"/>
</dbReference>
<gene>
    <name evidence="1" type="ORF">HYX28_08805</name>
</gene>
<evidence type="ECO:0000313" key="1">
    <source>
        <dbReference type="EMBL" id="MBI2678868.1"/>
    </source>
</evidence>
<dbReference type="AlphaFoldDB" id="A0A932EQG8"/>
<sequence>MARRILSISNNPGLLLTRNDMLAVAGYSVSSPRHPEAAGLLFSSEKFDAVLIGDSVPPRKRARIIADLRAVHAATPILYVYANAARANEPAADECVNVTGDPEGLLKALEKHIDRKRRRAA</sequence>
<name>A0A932EQG8_9BACT</name>
<dbReference type="SUPFAM" id="SSF52172">
    <property type="entry name" value="CheY-like"/>
    <property type="match status" value="1"/>
</dbReference>
<protein>
    <recommendedName>
        <fullName evidence="3">Response regulatory domain-containing protein</fullName>
    </recommendedName>
</protein>
<comment type="caution">
    <text evidence="1">The sequence shown here is derived from an EMBL/GenBank/DDBJ whole genome shotgun (WGS) entry which is preliminary data.</text>
</comment>
<accession>A0A932EQG8</accession>